<dbReference type="AlphaFoldDB" id="A0A096CFJ7"/>
<proteinExistence type="predicted"/>
<dbReference type="EMBL" id="JRNQ01000053">
    <property type="protein sequence ID" value="KGF44029.1"/>
    <property type="molecule type" value="Genomic_DNA"/>
</dbReference>
<accession>A0A096CFJ7</accession>
<protein>
    <recommendedName>
        <fullName evidence="3">WG repeat-containing protein</fullName>
    </recommendedName>
</protein>
<evidence type="ECO:0000313" key="2">
    <source>
        <dbReference type="Proteomes" id="UP000029525"/>
    </source>
</evidence>
<dbReference type="OrthoDB" id="5464673at2"/>
<organism evidence="1 2">
    <name type="scientific">Prevotella bivia DNF00320</name>
    <dbReference type="NCBI Taxonomy" id="1401068"/>
    <lineage>
        <taxon>Bacteria</taxon>
        <taxon>Pseudomonadati</taxon>
        <taxon>Bacteroidota</taxon>
        <taxon>Bacteroidia</taxon>
        <taxon>Bacteroidales</taxon>
        <taxon>Prevotellaceae</taxon>
        <taxon>Prevotella</taxon>
    </lineage>
</organism>
<dbReference type="RefSeq" id="WP_036867690.1">
    <property type="nucleotide sequence ID" value="NZ_JRNQ01000053.1"/>
</dbReference>
<name>A0A096CFJ7_9BACT</name>
<evidence type="ECO:0000313" key="1">
    <source>
        <dbReference type="EMBL" id="KGF44029.1"/>
    </source>
</evidence>
<gene>
    <name evidence="1" type="ORF">HMPREF0647_08330</name>
</gene>
<dbReference type="Proteomes" id="UP000029525">
    <property type="component" value="Unassembled WGS sequence"/>
</dbReference>
<reference evidence="1 2" key="1">
    <citation type="submission" date="2014-07" db="EMBL/GenBank/DDBJ databases">
        <authorList>
            <person name="McCorrison J."/>
            <person name="Sanka R."/>
            <person name="Torralba M."/>
            <person name="Gillis M."/>
            <person name="Haft D.H."/>
            <person name="Methe B."/>
            <person name="Sutton G."/>
            <person name="Nelson K.E."/>
        </authorList>
    </citation>
    <scope>NUCLEOTIDE SEQUENCE [LARGE SCALE GENOMIC DNA]</scope>
    <source>
        <strain evidence="1 2">DNF00320</strain>
    </source>
</reference>
<sequence>MTYQYTTFDENNRVSDFFNGLDKEFFSNLHWRNQQGLNLYGYFHVDGSVNYLFIYGKTTLPDTLVAPSKGTIFESLKAYGSSKKYKGLMNIKGEVLLQNIYDDFSIFFQTPGFLYLKTKKKNRFGLVCYKGSGDNSVQEVIPAKYEDIFYAGEYTVGFVVNQKVGFMSLDGREIVKPIYRVGEDYNYFTEGRSLVHLDREGCIDIYINHYGNFVGYPELEGQCDVFAGSGTGFYPYGDLPDASDAYEGDPDALWNTD</sequence>
<evidence type="ECO:0008006" key="3">
    <source>
        <dbReference type="Google" id="ProtNLM"/>
    </source>
</evidence>
<comment type="caution">
    <text evidence="1">The sequence shown here is derived from an EMBL/GenBank/DDBJ whole genome shotgun (WGS) entry which is preliminary data.</text>
</comment>